<keyword evidence="2" id="KW-0472">Membrane</keyword>
<dbReference type="eggNOG" id="ENOG502SG6B">
    <property type="taxonomic scope" value="Eukaryota"/>
</dbReference>
<accession>G0SHC4</accession>
<gene>
    <name evidence="3" type="ORF">CTHT_0069530</name>
</gene>
<sequence>MTSNTPQQADTRLEAPTSSATAKSPRLEEKSSQDTIAASTTEPFPTFEDKEAGGIPRPSDVSTVVTPRAHGNPFETDIEAAAAGAVTYDKPRTSGISNVGTWRKSCGAIECTTGGSDCQVWPGQDHWKRKAKAAKKKRHTCNCMANMSKRTRVVVKILILLLIVGLAVGVGFGVSKPLGAGIWKSSTQNQR</sequence>
<dbReference type="EMBL" id="GL988047">
    <property type="protein sequence ID" value="EGS17613.1"/>
    <property type="molecule type" value="Genomic_DNA"/>
</dbReference>
<feature type="region of interest" description="Disordered" evidence="1">
    <location>
        <begin position="1"/>
        <end position="60"/>
    </location>
</feature>
<proteinExistence type="predicted"/>
<feature type="transmembrane region" description="Helical" evidence="2">
    <location>
        <begin position="153"/>
        <end position="174"/>
    </location>
</feature>
<reference evidence="3 4" key="1">
    <citation type="journal article" date="2011" name="Cell">
        <title>Insight into structure and assembly of the nuclear pore complex by utilizing the genome of a eukaryotic thermophile.</title>
        <authorList>
            <person name="Amlacher S."/>
            <person name="Sarges P."/>
            <person name="Flemming D."/>
            <person name="van Noort V."/>
            <person name="Kunze R."/>
            <person name="Devos D.P."/>
            <person name="Arumugam M."/>
            <person name="Bork P."/>
            <person name="Hurt E."/>
        </authorList>
    </citation>
    <scope>NUCLEOTIDE SEQUENCE [LARGE SCALE GENOMIC DNA]</scope>
    <source>
        <strain evidence="4">DSM 1495 / CBS 144.50 / IMI 039719</strain>
    </source>
</reference>
<dbReference type="AlphaFoldDB" id="G0SHC4"/>
<feature type="compositionally biased region" description="Polar residues" evidence="1">
    <location>
        <begin position="33"/>
        <end position="43"/>
    </location>
</feature>
<keyword evidence="2" id="KW-0812">Transmembrane</keyword>
<dbReference type="GeneID" id="18260991"/>
<dbReference type="HOGENOM" id="CLU_121547_1_0_1"/>
<keyword evidence="4" id="KW-1185">Reference proteome</keyword>
<dbReference type="OrthoDB" id="5214669at2759"/>
<feature type="compositionally biased region" description="Polar residues" evidence="1">
    <location>
        <begin position="1"/>
        <end position="22"/>
    </location>
</feature>
<dbReference type="Proteomes" id="UP000008066">
    <property type="component" value="Unassembled WGS sequence"/>
</dbReference>
<protein>
    <submittedName>
        <fullName evidence="3">Uncharacterized protein</fullName>
    </submittedName>
</protein>
<keyword evidence="2" id="KW-1133">Transmembrane helix</keyword>
<evidence type="ECO:0000313" key="3">
    <source>
        <dbReference type="EMBL" id="EGS17613.1"/>
    </source>
</evidence>
<evidence type="ECO:0000313" key="4">
    <source>
        <dbReference type="Proteomes" id="UP000008066"/>
    </source>
</evidence>
<dbReference type="RefSeq" id="XP_006697231.1">
    <property type="nucleotide sequence ID" value="XM_006697168.1"/>
</dbReference>
<name>G0SHC4_CHATD</name>
<evidence type="ECO:0000256" key="1">
    <source>
        <dbReference type="SAM" id="MobiDB-lite"/>
    </source>
</evidence>
<organism evidence="4">
    <name type="scientific">Chaetomium thermophilum (strain DSM 1495 / CBS 144.50 / IMI 039719)</name>
    <name type="common">Thermochaetoides thermophila</name>
    <dbReference type="NCBI Taxonomy" id="759272"/>
    <lineage>
        <taxon>Eukaryota</taxon>
        <taxon>Fungi</taxon>
        <taxon>Dikarya</taxon>
        <taxon>Ascomycota</taxon>
        <taxon>Pezizomycotina</taxon>
        <taxon>Sordariomycetes</taxon>
        <taxon>Sordariomycetidae</taxon>
        <taxon>Sordariales</taxon>
        <taxon>Chaetomiaceae</taxon>
        <taxon>Thermochaetoides</taxon>
    </lineage>
</organism>
<dbReference type="KEGG" id="cthr:CTHT_0069530"/>
<dbReference type="OMA" id="IEAMITH"/>
<evidence type="ECO:0000256" key="2">
    <source>
        <dbReference type="SAM" id="Phobius"/>
    </source>
</evidence>